<dbReference type="EMBL" id="JAGQDE010000020">
    <property type="protein sequence ID" value="MBQ0960964.1"/>
    <property type="molecule type" value="Genomic_DNA"/>
</dbReference>
<dbReference type="InterPro" id="IPR007221">
    <property type="entry name" value="MreC"/>
</dbReference>
<dbReference type="InterPro" id="IPR042175">
    <property type="entry name" value="Cell/Rod_MreC_2"/>
</dbReference>
<accession>A0A940YN61</accession>
<dbReference type="PIRSF" id="PIRSF038471">
    <property type="entry name" value="MreC"/>
    <property type="match status" value="1"/>
</dbReference>
<evidence type="ECO:0000256" key="1">
    <source>
        <dbReference type="ARBA" id="ARBA00009369"/>
    </source>
</evidence>
<dbReference type="NCBIfam" id="TIGR00219">
    <property type="entry name" value="mreC"/>
    <property type="match status" value="1"/>
</dbReference>
<comment type="caution">
    <text evidence="8">The sequence shown here is derived from an EMBL/GenBank/DDBJ whole genome shotgun (WGS) entry which is preliminary data.</text>
</comment>
<dbReference type="InterPro" id="IPR055342">
    <property type="entry name" value="MreC_beta-barrel_core"/>
</dbReference>
<dbReference type="Pfam" id="PF04085">
    <property type="entry name" value="MreC"/>
    <property type="match status" value="1"/>
</dbReference>
<keyword evidence="3 5" id="KW-0133">Cell shape</keyword>
<comment type="function">
    <text evidence="5">Involved in formation and maintenance of cell shape.</text>
</comment>
<gene>
    <name evidence="8" type="primary">mreC</name>
    <name evidence="8" type="ORF">KAK06_18560</name>
</gene>
<dbReference type="PANTHER" id="PTHR34138:SF1">
    <property type="entry name" value="CELL SHAPE-DETERMINING PROTEIN MREC"/>
    <property type="match status" value="1"/>
</dbReference>
<sequence length="307" mass="32914">MLGTLDRTPPPFFRQGPSALTKLVLCTALALFLMAADARFTMTQPLRAAMATLLLPAVRLLDLPVAGWRAALDYAGGLRSALSQVQSLEARLAQQAERSSRVDRLTQENERLRALLELRPAVTVKSQAAEVLYEAPDPFSRKVFLDRGSQHGIVAGSPVINEDGVLGQVTRVYPLSSEVTLLVDKDAAIPVLNARTEHRSAAFGGGGSGHTMELRFMAGNDDVQTGDVLTTSGVDGVYPAGLQVARVTAVDRRSDSAFARITLAPTALPDGVRHVLVLEPLAAQQPPRPQPPEPERGASKPHRGGRR</sequence>
<dbReference type="Gene3D" id="2.40.10.350">
    <property type="entry name" value="Rod shape-determining protein MreC, domain 2"/>
    <property type="match status" value="1"/>
</dbReference>
<evidence type="ECO:0000256" key="4">
    <source>
        <dbReference type="ARBA" id="ARBA00032089"/>
    </source>
</evidence>
<evidence type="ECO:0000256" key="3">
    <source>
        <dbReference type="ARBA" id="ARBA00022960"/>
    </source>
</evidence>
<dbReference type="Gene3D" id="2.40.10.340">
    <property type="entry name" value="Rod shape-determining protein MreC, domain 1"/>
    <property type="match status" value="1"/>
</dbReference>
<feature type="domain" description="Rod shape-determining protein MreC beta-barrel core" evidence="7">
    <location>
        <begin position="131"/>
        <end position="278"/>
    </location>
</feature>
<evidence type="ECO:0000313" key="9">
    <source>
        <dbReference type="Proteomes" id="UP000678374"/>
    </source>
</evidence>
<dbReference type="AlphaFoldDB" id="A0A940YN61"/>
<evidence type="ECO:0000256" key="6">
    <source>
        <dbReference type="SAM" id="MobiDB-lite"/>
    </source>
</evidence>
<dbReference type="InterPro" id="IPR042177">
    <property type="entry name" value="Cell/Rod_1"/>
</dbReference>
<evidence type="ECO:0000256" key="5">
    <source>
        <dbReference type="PIRNR" id="PIRNR038471"/>
    </source>
</evidence>
<name>A0A940YN61_9BURK</name>
<comment type="similarity">
    <text evidence="1 5">Belongs to the MreC family.</text>
</comment>
<evidence type="ECO:0000313" key="8">
    <source>
        <dbReference type="EMBL" id="MBQ0960964.1"/>
    </source>
</evidence>
<dbReference type="Proteomes" id="UP000678374">
    <property type="component" value="Unassembled WGS sequence"/>
</dbReference>
<evidence type="ECO:0000256" key="2">
    <source>
        <dbReference type="ARBA" id="ARBA00013855"/>
    </source>
</evidence>
<proteinExistence type="inferred from homology"/>
<feature type="region of interest" description="Disordered" evidence="6">
    <location>
        <begin position="281"/>
        <end position="307"/>
    </location>
</feature>
<dbReference type="GO" id="GO:0008360">
    <property type="term" value="P:regulation of cell shape"/>
    <property type="evidence" value="ECO:0007669"/>
    <property type="project" value="UniProtKB-KW"/>
</dbReference>
<dbReference type="GO" id="GO:0005886">
    <property type="term" value="C:plasma membrane"/>
    <property type="evidence" value="ECO:0007669"/>
    <property type="project" value="TreeGrafter"/>
</dbReference>
<organism evidence="8 9">
    <name type="scientific">Ideonella aquatica</name>
    <dbReference type="NCBI Taxonomy" id="2824119"/>
    <lineage>
        <taxon>Bacteria</taxon>
        <taxon>Pseudomonadati</taxon>
        <taxon>Pseudomonadota</taxon>
        <taxon>Betaproteobacteria</taxon>
        <taxon>Burkholderiales</taxon>
        <taxon>Sphaerotilaceae</taxon>
        <taxon>Ideonella</taxon>
    </lineage>
</organism>
<dbReference type="RefSeq" id="WP_210803639.1">
    <property type="nucleotide sequence ID" value="NZ_JAGQDE010000020.1"/>
</dbReference>
<dbReference type="PANTHER" id="PTHR34138">
    <property type="entry name" value="CELL SHAPE-DETERMINING PROTEIN MREC"/>
    <property type="match status" value="1"/>
</dbReference>
<protein>
    <recommendedName>
        <fullName evidence="2 5">Cell shape-determining protein MreC</fullName>
    </recommendedName>
    <alternativeName>
        <fullName evidence="4 5">Cell shape protein MreC</fullName>
    </alternativeName>
</protein>
<evidence type="ECO:0000259" key="7">
    <source>
        <dbReference type="Pfam" id="PF04085"/>
    </source>
</evidence>
<reference evidence="8" key="1">
    <citation type="submission" date="2021-04" db="EMBL/GenBank/DDBJ databases">
        <title>The genome sequence of Ideonella sp. 4Y11.</title>
        <authorList>
            <person name="Liu Y."/>
        </authorList>
    </citation>
    <scope>NUCLEOTIDE SEQUENCE</scope>
    <source>
        <strain evidence="8">4Y11</strain>
    </source>
</reference>
<keyword evidence="9" id="KW-1185">Reference proteome</keyword>